<dbReference type="PRINTS" id="PR00080">
    <property type="entry name" value="SDRFAMILY"/>
</dbReference>
<dbReference type="PANTHER" id="PTHR43639:SF1">
    <property type="entry name" value="SHORT-CHAIN DEHYDROGENASE_REDUCTASE FAMILY PROTEIN"/>
    <property type="match status" value="1"/>
</dbReference>
<dbReference type="PANTHER" id="PTHR43639">
    <property type="entry name" value="OXIDOREDUCTASE, SHORT-CHAIN DEHYDROGENASE/REDUCTASE FAMILY (AFU_ORTHOLOGUE AFUA_5G02870)"/>
    <property type="match status" value="1"/>
</dbReference>
<evidence type="ECO:0000256" key="7">
    <source>
        <dbReference type="PIRSR" id="PIRSR614007-1"/>
    </source>
</evidence>
<feature type="binding site" evidence="8">
    <location>
        <position position="37"/>
    </location>
    <ligand>
        <name>NAD(+)</name>
        <dbReference type="ChEBI" id="CHEBI:57540"/>
    </ligand>
</feature>
<dbReference type="NCBIfam" id="NF005559">
    <property type="entry name" value="PRK07231.1"/>
    <property type="match status" value="1"/>
</dbReference>
<feature type="binding site" evidence="8">
    <location>
        <begin position="63"/>
        <end position="64"/>
    </location>
    <ligand>
        <name>NAD(+)</name>
        <dbReference type="ChEBI" id="CHEBI:57540"/>
    </ligand>
</feature>
<evidence type="ECO:0000313" key="11">
    <source>
        <dbReference type="Proteomes" id="UP000051658"/>
    </source>
</evidence>
<keyword evidence="5 8" id="KW-0520">NAD</keyword>
<feature type="active site" description="Proton acceptor" evidence="7">
    <location>
        <position position="156"/>
    </location>
</feature>
<protein>
    <recommendedName>
        <fullName evidence="3">diacetyl reductase [(S)-acetoin forming]</fullName>
        <ecNumber evidence="3">1.1.1.304</ecNumber>
    </recommendedName>
</protein>
<keyword evidence="4" id="KW-0560">Oxidoreductase</keyword>
<dbReference type="PRINTS" id="PR00081">
    <property type="entry name" value="GDHRDH"/>
</dbReference>
<comment type="similarity">
    <text evidence="2 9">Belongs to the short-chain dehydrogenases/reductases (SDR) family.</text>
</comment>
<dbReference type="RefSeq" id="WP_034572352.1">
    <property type="nucleotide sequence ID" value="NZ_JQBS01000018.1"/>
</dbReference>
<dbReference type="PROSITE" id="PS00061">
    <property type="entry name" value="ADH_SHORT"/>
    <property type="match status" value="1"/>
</dbReference>
<dbReference type="EMBL" id="JQBS01000018">
    <property type="protein sequence ID" value="KRN56826.1"/>
    <property type="molecule type" value="Genomic_DNA"/>
</dbReference>
<evidence type="ECO:0000256" key="2">
    <source>
        <dbReference type="ARBA" id="ARBA00006484"/>
    </source>
</evidence>
<feature type="binding site" evidence="8">
    <location>
        <position position="160"/>
    </location>
    <ligand>
        <name>NAD(+)</name>
        <dbReference type="ChEBI" id="CHEBI:57540"/>
    </ligand>
</feature>
<comment type="caution">
    <text evidence="10">The sequence shown here is derived from an EMBL/GenBank/DDBJ whole genome shotgun (WGS) entry which is preliminary data.</text>
</comment>
<dbReference type="Pfam" id="PF00106">
    <property type="entry name" value="adh_short"/>
    <property type="match status" value="1"/>
</dbReference>
<evidence type="ECO:0000256" key="1">
    <source>
        <dbReference type="ARBA" id="ARBA00003200"/>
    </source>
</evidence>
<dbReference type="eggNOG" id="COG1028">
    <property type="taxonomic scope" value="Bacteria"/>
</dbReference>
<dbReference type="FunFam" id="3.40.50.720:FF:000084">
    <property type="entry name" value="Short-chain dehydrogenase reductase"/>
    <property type="match status" value="1"/>
</dbReference>
<dbReference type="Proteomes" id="UP000051658">
    <property type="component" value="Unassembled WGS sequence"/>
</dbReference>
<comment type="catalytic activity">
    <reaction evidence="6">
        <text>(S)-acetoin + NAD(+) = diacetyl + NADH + H(+)</text>
        <dbReference type="Rhea" id="RHEA:27286"/>
        <dbReference type="ChEBI" id="CHEBI:15378"/>
        <dbReference type="ChEBI" id="CHEBI:15687"/>
        <dbReference type="ChEBI" id="CHEBI:16583"/>
        <dbReference type="ChEBI" id="CHEBI:57540"/>
        <dbReference type="ChEBI" id="CHEBI:57945"/>
        <dbReference type="EC" id="1.1.1.304"/>
    </reaction>
</comment>
<evidence type="ECO:0000313" key="10">
    <source>
        <dbReference type="EMBL" id="KRN56826.1"/>
    </source>
</evidence>
<dbReference type="PATRIC" id="fig|1449336.4.peg.851"/>
<proteinExistence type="inferred from homology"/>
<dbReference type="GO" id="GO:0045150">
    <property type="term" value="P:acetoin catabolic process"/>
    <property type="evidence" value="ECO:0007669"/>
    <property type="project" value="InterPro"/>
</dbReference>
<reference evidence="10 11" key="1">
    <citation type="journal article" date="2015" name="Genome Announc.">
        <title>Expanding the biotechnology potential of lactobacilli through comparative genomics of 213 strains and associated genera.</title>
        <authorList>
            <person name="Sun Z."/>
            <person name="Harris H.M."/>
            <person name="McCann A."/>
            <person name="Guo C."/>
            <person name="Argimon S."/>
            <person name="Zhang W."/>
            <person name="Yang X."/>
            <person name="Jeffery I.B."/>
            <person name="Cooney J.C."/>
            <person name="Kagawa T.F."/>
            <person name="Liu W."/>
            <person name="Song Y."/>
            <person name="Salvetti E."/>
            <person name="Wrobel A."/>
            <person name="Rasinkangas P."/>
            <person name="Parkhill J."/>
            <person name="Rea M.C."/>
            <person name="O'Sullivan O."/>
            <person name="Ritari J."/>
            <person name="Douillard F.P."/>
            <person name="Paul Ross R."/>
            <person name="Yang R."/>
            <person name="Briner A.E."/>
            <person name="Felis G.E."/>
            <person name="de Vos W.M."/>
            <person name="Barrangou R."/>
            <person name="Klaenhammer T.R."/>
            <person name="Caufield P.W."/>
            <person name="Cui Y."/>
            <person name="Zhang H."/>
            <person name="O'Toole P.W."/>
        </authorList>
    </citation>
    <scope>NUCLEOTIDE SEQUENCE [LARGE SCALE GENOMIC DNA]</scope>
    <source>
        <strain evidence="10 11">DSM 20623</strain>
    </source>
</reference>
<dbReference type="CDD" id="cd05366">
    <property type="entry name" value="meso-BDH-like_SDR_c"/>
    <property type="match status" value="1"/>
</dbReference>
<dbReference type="GO" id="GO:0008206">
    <property type="term" value="P:bile acid metabolic process"/>
    <property type="evidence" value="ECO:0007669"/>
    <property type="project" value="UniProtKB-ARBA"/>
</dbReference>
<sequence length="260" mass="27386">MSKTTNKVAFITGAGQGIGKAIAERLSKDGFSVAIADFNMDTASEVAKEINENNGTAVAIKVDVANQEDVFKAVNQCVEKLGGLDVMVNNAGIGPTTPLESITPELFDRVFHINVAGTIWGTQAAVKAFKKLGHGGKIINASSQAGHVGNPELTVYSGSKFAIRGITQVTARDLAPLGITVNAFCPGIVKTPMMNDIAQEVADNAGKSFEWGMEQFAQNITLKRLSEPEDVAACVSYLAGPDSNYMTGQSLLIDGGMVFN</sequence>
<dbReference type="EC" id="1.1.1.304" evidence="3"/>
<keyword evidence="11" id="KW-1185">Reference proteome</keyword>
<dbReference type="AlphaFoldDB" id="A0A0R2I517"/>
<comment type="function">
    <text evidence="1">Catalyzes the irreversible reduction of 2,3-butanediol to (S)-acetoin in the presence of NADH.</text>
</comment>
<dbReference type="GeneID" id="89587775"/>
<evidence type="ECO:0000256" key="6">
    <source>
        <dbReference type="ARBA" id="ARBA00047315"/>
    </source>
</evidence>
<dbReference type="InterPro" id="IPR036291">
    <property type="entry name" value="NAD(P)-bd_dom_sf"/>
</dbReference>
<feature type="binding site" evidence="8">
    <location>
        <position position="90"/>
    </location>
    <ligand>
        <name>NAD(+)</name>
        <dbReference type="ChEBI" id="CHEBI:57540"/>
    </ligand>
</feature>
<feature type="binding site" evidence="8">
    <location>
        <position position="156"/>
    </location>
    <ligand>
        <name>NAD(+)</name>
        <dbReference type="ChEBI" id="CHEBI:57540"/>
    </ligand>
</feature>
<feature type="binding site" evidence="8">
    <location>
        <begin position="16"/>
        <end position="18"/>
    </location>
    <ligand>
        <name>NAD(+)</name>
        <dbReference type="ChEBI" id="CHEBI:57540"/>
    </ligand>
</feature>
<evidence type="ECO:0000256" key="8">
    <source>
        <dbReference type="PIRSR" id="PIRSR614007-2"/>
    </source>
</evidence>
<evidence type="ECO:0000256" key="5">
    <source>
        <dbReference type="ARBA" id="ARBA00023027"/>
    </source>
</evidence>
<gene>
    <name evidence="10" type="ORF">IV74_GL000836</name>
</gene>
<dbReference type="InterPro" id="IPR020904">
    <property type="entry name" value="Sc_DH/Rdtase_CS"/>
</dbReference>
<feature type="binding site" evidence="8">
    <location>
        <begin position="186"/>
        <end position="191"/>
    </location>
    <ligand>
        <name>NAD(+)</name>
        <dbReference type="ChEBI" id="CHEBI:57540"/>
    </ligand>
</feature>
<dbReference type="NCBIfam" id="NF006394">
    <property type="entry name" value="PRK08643.1"/>
    <property type="match status" value="1"/>
</dbReference>
<dbReference type="NCBIfam" id="TIGR02415">
    <property type="entry name" value="23BDH"/>
    <property type="match status" value="1"/>
</dbReference>
<evidence type="ECO:0000256" key="9">
    <source>
        <dbReference type="RuleBase" id="RU000363"/>
    </source>
</evidence>
<dbReference type="InterPro" id="IPR014007">
    <property type="entry name" value="23BDH"/>
</dbReference>
<dbReference type="SUPFAM" id="SSF51735">
    <property type="entry name" value="NAD(P)-binding Rossmann-fold domains"/>
    <property type="match status" value="1"/>
</dbReference>
<dbReference type="InterPro" id="IPR002347">
    <property type="entry name" value="SDR_fam"/>
</dbReference>
<evidence type="ECO:0000256" key="4">
    <source>
        <dbReference type="ARBA" id="ARBA00023002"/>
    </source>
</evidence>
<dbReference type="GO" id="GO:0052588">
    <property type="term" value="F:diacetyl reductase ((S)-acetoin forming) (NAD+) activity"/>
    <property type="evidence" value="ECO:0007669"/>
    <property type="project" value="UniProtKB-EC"/>
</dbReference>
<evidence type="ECO:0000256" key="3">
    <source>
        <dbReference type="ARBA" id="ARBA00012848"/>
    </source>
</evidence>
<organism evidence="10 11">
    <name type="scientific">Carnobacterium divergens DSM 20623</name>
    <dbReference type="NCBI Taxonomy" id="1449336"/>
    <lineage>
        <taxon>Bacteria</taxon>
        <taxon>Bacillati</taxon>
        <taxon>Bacillota</taxon>
        <taxon>Bacilli</taxon>
        <taxon>Lactobacillales</taxon>
        <taxon>Carnobacteriaceae</taxon>
        <taxon>Carnobacterium</taxon>
    </lineage>
</organism>
<accession>A0A0R2I517</accession>
<dbReference type="Gene3D" id="3.40.50.720">
    <property type="entry name" value="NAD(P)-binding Rossmann-like Domain"/>
    <property type="match status" value="1"/>
</dbReference>
<name>A0A0R2I517_CARDV</name>